<evidence type="ECO:0000313" key="1">
    <source>
        <dbReference type="EMBL" id="TFK33018.1"/>
    </source>
</evidence>
<name>A0A5C3LJU4_9AGAR</name>
<sequence>MTSMNRIWKHRFMEFLTDDKKSGISRNTRECTIQNLLFKCCTEIISNKLEDHRHTVIYCNSAGLIYALKMCARHWKFVEHNDQDGAKPPAFFIDGLFNTLLKKMDDLPTNLKTCVFFNSKFNIKSRYPFLEGLQGAEADFIYEKLFNNNICDPSYKTALQLWRLVKKCRSSETMSLIIG</sequence>
<dbReference type="Proteomes" id="UP000308652">
    <property type="component" value="Unassembled WGS sequence"/>
</dbReference>
<dbReference type="EMBL" id="ML213657">
    <property type="protein sequence ID" value="TFK33018.1"/>
    <property type="molecule type" value="Genomic_DNA"/>
</dbReference>
<keyword evidence="2" id="KW-1185">Reference proteome</keyword>
<proteinExistence type="predicted"/>
<dbReference type="AlphaFoldDB" id="A0A5C3LJU4"/>
<reference evidence="1 2" key="1">
    <citation type="journal article" date="2019" name="Nat. Ecol. Evol.">
        <title>Megaphylogeny resolves global patterns of mushroom evolution.</title>
        <authorList>
            <person name="Varga T."/>
            <person name="Krizsan K."/>
            <person name="Foldi C."/>
            <person name="Dima B."/>
            <person name="Sanchez-Garcia M."/>
            <person name="Sanchez-Ramirez S."/>
            <person name="Szollosi G.J."/>
            <person name="Szarkandi J.G."/>
            <person name="Papp V."/>
            <person name="Albert L."/>
            <person name="Andreopoulos W."/>
            <person name="Angelini C."/>
            <person name="Antonin V."/>
            <person name="Barry K.W."/>
            <person name="Bougher N.L."/>
            <person name="Buchanan P."/>
            <person name="Buyck B."/>
            <person name="Bense V."/>
            <person name="Catcheside P."/>
            <person name="Chovatia M."/>
            <person name="Cooper J."/>
            <person name="Damon W."/>
            <person name="Desjardin D."/>
            <person name="Finy P."/>
            <person name="Geml J."/>
            <person name="Haridas S."/>
            <person name="Hughes K."/>
            <person name="Justo A."/>
            <person name="Karasinski D."/>
            <person name="Kautmanova I."/>
            <person name="Kiss B."/>
            <person name="Kocsube S."/>
            <person name="Kotiranta H."/>
            <person name="LaButti K.M."/>
            <person name="Lechner B.E."/>
            <person name="Liimatainen K."/>
            <person name="Lipzen A."/>
            <person name="Lukacs Z."/>
            <person name="Mihaltcheva S."/>
            <person name="Morgado L.N."/>
            <person name="Niskanen T."/>
            <person name="Noordeloos M.E."/>
            <person name="Ohm R.A."/>
            <person name="Ortiz-Santana B."/>
            <person name="Ovrebo C."/>
            <person name="Racz N."/>
            <person name="Riley R."/>
            <person name="Savchenko A."/>
            <person name="Shiryaev A."/>
            <person name="Soop K."/>
            <person name="Spirin V."/>
            <person name="Szebenyi C."/>
            <person name="Tomsovsky M."/>
            <person name="Tulloss R.E."/>
            <person name="Uehling J."/>
            <person name="Grigoriev I.V."/>
            <person name="Vagvolgyi C."/>
            <person name="Papp T."/>
            <person name="Martin F.M."/>
            <person name="Miettinen O."/>
            <person name="Hibbett D.S."/>
            <person name="Nagy L.G."/>
        </authorList>
    </citation>
    <scope>NUCLEOTIDE SEQUENCE [LARGE SCALE GENOMIC DNA]</scope>
    <source>
        <strain evidence="1 2">CBS 166.37</strain>
    </source>
</reference>
<evidence type="ECO:0000313" key="2">
    <source>
        <dbReference type="Proteomes" id="UP000308652"/>
    </source>
</evidence>
<gene>
    <name evidence="1" type="ORF">BDQ12DRAFT_739033</name>
</gene>
<protein>
    <submittedName>
        <fullName evidence="1">Uncharacterized protein</fullName>
    </submittedName>
</protein>
<accession>A0A5C3LJU4</accession>
<feature type="non-terminal residue" evidence="1">
    <location>
        <position position="179"/>
    </location>
</feature>
<organism evidence="1 2">
    <name type="scientific">Crucibulum laeve</name>
    <dbReference type="NCBI Taxonomy" id="68775"/>
    <lineage>
        <taxon>Eukaryota</taxon>
        <taxon>Fungi</taxon>
        <taxon>Dikarya</taxon>
        <taxon>Basidiomycota</taxon>
        <taxon>Agaricomycotina</taxon>
        <taxon>Agaricomycetes</taxon>
        <taxon>Agaricomycetidae</taxon>
        <taxon>Agaricales</taxon>
        <taxon>Agaricineae</taxon>
        <taxon>Nidulariaceae</taxon>
        <taxon>Crucibulum</taxon>
    </lineage>
</organism>